<evidence type="ECO:0000256" key="1">
    <source>
        <dbReference type="ARBA" id="ARBA00022491"/>
    </source>
</evidence>
<evidence type="ECO:0000313" key="6">
    <source>
        <dbReference type="EMBL" id="WOH03014.1"/>
    </source>
</evidence>
<keyword evidence="2" id="KW-0805">Transcription regulation</keyword>
<feature type="compositionally biased region" description="Polar residues" evidence="4">
    <location>
        <begin position="1"/>
        <end position="16"/>
    </location>
</feature>
<evidence type="ECO:0000256" key="3">
    <source>
        <dbReference type="ARBA" id="ARBA00023163"/>
    </source>
</evidence>
<dbReference type="GO" id="GO:0003700">
    <property type="term" value="F:DNA-binding transcription factor activity"/>
    <property type="evidence" value="ECO:0007669"/>
    <property type="project" value="InterPro"/>
</dbReference>
<organism evidence="5">
    <name type="scientific">Daucus carota subsp. sativus</name>
    <name type="common">Carrot</name>
    <dbReference type="NCBI Taxonomy" id="79200"/>
    <lineage>
        <taxon>Eukaryota</taxon>
        <taxon>Viridiplantae</taxon>
        <taxon>Streptophyta</taxon>
        <taxon>Embryophyta</taxon>
        <taxon>Tracheophyta</taxon>
        <taxon>Spermatophyta</taxon>
        <taxon>Magnoliopsida</taxon>
        <taxon>eudicotyledons</taxon>
        <taxon>Gunneridae</taxon>
        <taxon>Pentapetalae</taxon>
        <taxon>asterids</taxon>
        <taxon>campanulids</taxon>
        <taxon>Apiales</taxon>
        <taxon>Apiaceae</taxon>
        <taxon>Apioideae</taxon>
        <taxon>Scandiceae</taxon>
        <taxon>Daucinae</taxon>
        <taxon>Daucus</taxon>
        <taxon>Daucus sect. Daucus</taxon>
    </lineage>
</organism>
<evidence type="ECO:0000313" key="7">
    <source>
        <dbReference type="Proteomes" id="UP000077755"/>
    </source>
</evidence>
<dbReference type="EMBL" id="CP093347">
    <property type="protein sequence ID" value="WOH03014.1"/>
    <property type="molecule type" value="Genomic_DNA"/>
</dbReference>
<accession>A0A164ZSM3</accession>
<dbReference type="PANTHER" id="PTHR33388">
    <property type="entry name" value="OS01G0212500 PROTEIN"/>
    <property type="match status" value="1"/>
</dbReference>
<dbReference type="EMBL" id="LNRQ01000005">
    <property type="protein sequence ID" value="KZM96344.1"/>
    <property type="molecule type" value="Genomic_DNA"/>
</dbReference>
<dbReference type="OrthoDB" id="1926221at2759"/>
<feature type="compositionally biased region" description="Basic residues" evidence="4">
    <location>
        <begin position="26"/>
        <end position="36"/>
    </location>
</feature>
<proteinExistence type="predicted"/>
<dbReference type="AlphaFoldDB" id="A0A164ZSM3"/>
<keyword evidence="3" id="KW-0804">Transcription</keyword>
<dbReference type="Gramene" id="KZM96344">
    <property type="protein sequence ID" value="KZM96344"/>
    <property type="gene ID" value="DCAR_019586"/>
</dbReference>
<dbReference type="PANTHER" id="PTHR33388:SF1">
    <property type="entry name" value="PROTEIN SPEAR2"/>
    <property type="match status" value="1"/>
</dbReference>
<evidence type="ECO:0000313" key="5">
    <source>
        <dbReference type="EMBL" id="KZM96344.1"/>
    </source>
</evidence>
<evidence type="ECO:0000256" key="4">
    <source>
        <dbReference type="SAM" id="MobiDB-lite"/>
    </source>
</evidence>
<gene>
    <name evidence="5" type="ORF">DCAR_019586</name>
    <name evidence="6" type="ORF">DCAR_0522405</name>
</gene>
<dbReference type="Proteomes" id="UP000077755">
    <property type="component" value="Chromosome 5"/>
</dbReference>
<name>A0A164ZSM3_DAUCS</name>
<keyword evidence="1" id="KW-0678">Repressor</keyword>
<feature type="region of interest" description="Disordered" evidence="4">
    <location>
        <begin position="1"/>
        <end position="39"/>
    </location>
</feature>
<dbReference type="InterPro" id="IPR040356">
    <property type="entry name" value="SPEAR"/>
</dbReference>
<sequence length="415" mass="45152">MAQQEQNQKYSNSSSGGCTGGIVARSSKKLKQKKVPQRGLGVAQLEKIRLEEQQKRDAVFQVPSAIVSPSNSSSCLASQSSSFRPDVSSYLTSTSPIDHPSANKINRLPPIIPNRNEIVRSNSVSNNGGSECDMAWQDITGAGRGSWSKLWNDEYNLEGDISYKLDHQGSSASRSSVNLLSETKSLMWPLPGVMPRSHSFQEACPSSMVNVSIGTSSSSVMNFQTEPPSNQRYRGNKSMPLWPAEERMAGLKRSYPFSVDDAPVPSFSCKFPPTYASHIPRTDESASFSNDGTFDFVPANPLLIEGPSGSGGMSEHNKKNLVKENGGFNKHFLTLAPPIPKETAPYLDTCIPELPDFDALPYQGAPDDLVRLPGLIRSVEQPFFSFLPSAQNGRSTVTISNSNDAVENVDLSLKL</sequence>
<reference evidence="5" key="1">
    <citation type="journal article" date="2016" name="Nat. Genet.">
        <title>A high-quality carrot genome assembly provides new insights into carotenoid accumulation and asterid genome evolution.</title>
        <authorList>
            <person name="Iorizzo M."/>
            <person name="Ellison S."/>
            <person name="Senalik D."/>
            <person name="Zeng P."/>
            <person name="Satapoomin P."/>
            <person name="Huang J."/>
            <person name="Bowman M."/>
            <person name="Iovene M."/>
            <person name="Sanseverino W."/>
            <person name="Cavagnaro P."/>
            <person name="Yildiz M."/>
            <person name="Macko-Podgorni A."/>
            <person name="Moranska E."/>
            <person name="Grzebelus E."/>
            <person name="Grzebelus D."/>
            <person name="Ashrafi H."/>
            <person name="Zheng Z."/>
            <person name="Cheng S."/>
            <person name="Spooner D."/>
            <person name="Van Deynze A."/>
            <person name="Simon P."/>
        </authorList>
    </citation>
    <scope>NUCLEOTIDE SEQUENCE [LARGE SCALE GENOMIC DNA]</scope>
    <source>
        <tissue evidence="5">Leaf</tissue>
    </source>
</reference>
<protein>
    <submittedName>
        <fullName evidence="5">Uncharacterized protein</fullName>
    </submittedName>
</protein>
<reference evidence="6" key="2">
    <citation type="submission" date="2022-03" db="EMBL/GenBank/DDBJ databases">
        <title>Draft title - Genomic analysis of global carrot germplasm unveils the trajectory of domestication and the origin of high carotenoid orange carrot.</title>
        <authorList>
            <person name="Iorizzo M."/>
            <person name="Ellison S."/>
            <person name="Senalik D."/>
            <person name="Macko-Podgorni A."/>
            <person name="Grzebelus D."/>
            <person name="Bostan H."/>
            <person name="Rolling W."/>
            <person name="Curaba J."/>
            <person name="Simon P."/>
        </authorList>
    </citation>
    <scope>NUCLEOTIDE SEQUENCE</scope>
    <source>
        <tissue evidence="6">Leaf</tissue>
    </source>
</reference>
<dbReference type="STRING" id="79200.A0A164ZSM3"/>
<dbReference type="OMA" id="TPNFREG"/>
<dbReference type="KEGG" id="dcr:108223504"/>
<keyword evidence="7" id="KW-1185">Reference proteome</keyword>
<evidence type="ECO:0000256" key="2">
    <source>
        <dbReference type="ARBA" id="ARBA00023015"/>
    </source>
</evidence>